<protein>
    <submittedName>
        <fullName evidence="1">Uncharacterized protein</fullName>
    </submittedName>
</protein>
<dbReference type="EMBL" id="LR792684">
    <property type="protein sequence ID" value="CAB3389985.1"/>
    <property type="molecule type" value="Genomic_DNA"/>
</dbReference>
<evidence type="ECO:0000313" key="2">
    <source>
        <dbReference type="Proteomes" id="UP000501793"/>
    </source>
</evidence>
<proteinExistence type="predicted"/>
<organism evidence="1 2">
    <name type="scientific">Kyrpidia spormannii</name>
    <dbReference type="NCBI Taxonomy" id="2055160"/>
    <lineage>
        <taxon>Bacteria</taxon>
        <taxon>Bacillati</taxon>
        <taxon>Bacillota</taxon>
        <taxon>Bacilli</taxon>
        <taxon>Bacillales</taxon>
        <taxon>Alicyclobacillaceae</taxon>
        <taxon>Kyrpidia</taxon>
    </lineage>
</organism>
<accession>A0ACA8Z5X1</accession>
<gene>
    <name evidence="1" type="ORF">FAVT5_0643</name>
</gene>
<evidence type="ECO:0000313" key="1">
    <source>
        <dbReference type="EMBL" id="CAB3389985.1"/>
    </source>
</evidence>
<name>A0ACA8Z5X1_9BACL</name>
<dbReference type="Proteomes" id="UP000501793">
    <property type="component" value="Chromosome"/>
</dbReference>
<sequence>MIDVSIMGMGERAGIADLIQLSVVLHTLHGEQRFPLHRIPELGRAVGLLTAVHPDALRPVEGRHAFYRVHGGHPRAMDVPLRYSRPHCPPVKRRMDRPTKWPLWAVQSRSST</sequence>
<keyword evidence="2" id="KW-1185">Reference proteome</keyword>
<reference evidence="1" key="1">
    <citation type="submission" date="2020-04" db="EMBL/GenBank/DDBJ databases">
        <authorList>
            <person name="Hogendoorn C."/>
        </authorList>
    </citation>
    <scope>NUCLEOTIDE SEQUENCE</scope>
    <source>
        <strain evidence="1">FAVT5</strain>
    </source>
</reference>